<feature type="domain" description="Helicase C-terminal" evidence="2">
    <location>
        <begin position="531"/>
        <end position="718"/>
    </location>
</feature>
<keyword evidence="4" id="KW-1185">Reference proteome</keyword>
<organism evidence="3 4">
    <name type="scientific">Sporichthya brevicatena</name>
    <dbReference type="NCBI Taxonomy" id="171442"/>
    <lineage>
        <taxon>Bacteria</taxon>
        <taxon>Bacillati</taxon>
        <taxon>Actinomycetota</taxon>
        <taxon>Actinomycetes</taxon>
        <taxon>Sporichthyales</taxon>
        <taxon>Sporichthyaceae</taxon>
        <taxon>Sporichthya</taxon>
    </lineage>
</organism>
<dbReference type="SUPFAM" id="SSF56024">
    <property type="entry name" value="Phospholipase D/nuclease"/>
    <property type="match status" value="1"/>
</dbReference>
<keyword evidence="3" id="KW-0547">Nucleotide-binding</keyword>
<dbReference type="InterPro" id="IPR027417">
    <property type="entry name" value="P-loop_NTPase"/>
</dbReference>
<dbReference type="SMART" id="SM00487">
    <property type="entry name" value="DEXDc"/>
    <property type="match status" value="1"/>
</dbReference>
<proteinExistence type="predicted"/>
<dbReference type="CDD" id="cd18032">
    <property type="entry name" value="DEXHc_RE_I_III_res"/>
    <property type="match status" value="1"/>
</dbReference>
<gene>
    <name evidence="3" type="ORF">GCM10009547_35120</name>
</gene>
<dbReference type="Gene3D" id="3.40.50.300">
    <property type="entry name" value="P-loop containing nucleotide triphosphate hydrolases"/>
    <property type="match status" value="2"/>
</dbReference>
<evidence type="ECO:0000313" key="3">
    <source>
        <dbReference type="EMBL" id="GAA0628455.1"/>
    </source>
</evidence>
<feature type="domain" description="Helicase ATP-binding" evidence="1">
    <location>
        <begin position="318"/>
        <end position="461"/>
    </location>
</feature>
<dbReference type="Pfam" id="PF04851">
    <property type="entry name" value="ResIII"/>
    <property type="match status" value="1"/>
</dbReference>
<dbReference type="SMART" id="SM00490">
    <property type="entry name" value="HELICc"/>
    <property type="match status" value="1"/>
</dbReference>
<dbReference type="Gene3D" id="3.30.870.10">
    <property type="entry name" value="Endonuclease Chain A"/>
    <property type="match status" value="1"/>
</dbReference>
<dbReference type="Proteomes" id="UP001500957">
    <property type="component" value="Unassembled WGS sequence"/>
</dbReference>
<dbReference type="InterPro" id="IPR014001">
    <property type="entry name" value="Helicase_ATP-bd"/>
</dbReference>
<dbReference type="SUPFAM" id="SSF52540">
    <property type="entry name" value="P-loop containing nucleoside triphosphate hydrolases"/>
    <property type="match status" value="1"/>
</dbReference>
<dbReference type="RefSeq" id="WP_344607178.1">
    <property type="nucleotide sequence ID" value="NZ_BAAAHE010000032.1"/>
</dbReference>
<comment type="caution">
    <text evidence="3">The sequence shown here is derived from an EMBL/GenBank/DDBJ whole genome shotgun (WGS) entry which is preliminary data.</text>
</comment>
<name>A0ABN1H498_9ACTN</name>
<accession>A0ABN1H498</accession>
<dbReference type="PROSITE" id="PS51194">
    <property type="entry name" value="HELICASE_CTER"/>
    <property type="match status" value="1"/>
</dbReference>
<dbReference type="PANTHER" id="PTHR47962:SF7">
    <property type="entry name" value="MITOCHONDRIAL ATP-DEPENDENT HELICASE IRC3-RELATED"/>
    <property type="match status" value="1"/>
</dbReference>
<dbReference type="InterPro" id="IPR021835">
    <property type="entry name" value="DUF3427"/>
</dbReference>
<keyword evidence="3" id="KW-0067">ATP-binding</keyword>
<evidence type="ECO:0000259" key="2">
    <source>
        <dbReference type="PROSITE" id="PS51194"/>
    </source>
</evidence>
<dbReference type="PROSITE" id="PS51192">
    <property type="entry name" value="HELICASE_ATP_BIND_1"/>
    <property type="match status" value="1"/>
</dbReference>
<dbReference type="InterPro" id="IPR052511">
    <property type="entry name" value="ATP-dep_Helicase"/>
</dbReference>
<dbReference type="InterPro" id="IPR001650">
    <property type="entry name" value="Helicase_C-like"/>
</dbReference>
<dbReference type="Pfam" id="PF11907">
    <property type="entry name" value="DUF3427"/>
    <property type="match status" value="1"/>
</dbReference>
<dbReference type="GO" id="GO:0004386">
    <property type="term" value="F:helicase activity"/>
    <property type="evidence" value="ECO:0007669"/>
    <property type="project" value="UniProtKB-KW"/>
</dbReference>
<dbReference type="InterPro" id="IPR006935">
    <property type="entry name" value="Helicase/UvrB_N"/>
</dbReference>
<dbReference type="Pfam" id="PF00271">
    <property type="entry name" value="Helicase_C"/>
    <property type="match status" value="1"/>
</dbReference>
<dbReference type="CDD" id="cd18799">
    <property type="entry name" value="SF2_C_EcoAI-like"/>
    <property type="match status" value="1"/>
</dbReference>
<reference evidence="3 4" key="1">
    <citation type="journal article" date="2019" name="Int. J. Syst. Evol. Microbiol.">
        <title>The Global Catalogue of Microorganisms (GCM) 10K type strain sequencing project: providing services to taxonomists for standard genome sequencing and annotation.</title>
        <authorList>
            <consortium name="The Broad Institute Genomics Platform"/>
            <consortium name="The Broad Institute Genome Sequencing Center for Infectious Disease"/>
            <person name="Wu L."/>
            <person name="Ma J."/>
        </authorList>
    </citation>
    <scope>NUCLEOTIDE SEQUENCE [LARGE SCALE GENOMIC DNA]</scope>
    <source>
        <strain evidence="3 4">JCM 10671</strain>
    </source>
</reference>
<keyword evidence="3" id="KW-0347">Helicase</keyword>
<sequence length="1032" mass="114807">MEPGLYDRLLTQRLRAVVADLQQGGVHIEVDAVADVELARVLARHVGDVLAARLRELSPEEATALANEILRAVGRTADEAVPTPAQVLRAVVRGLPGSAIPYPEIPLGQSDLLVNGRDEPHLARAITGEIPSADRIDVLLAFIKWSGLRLFGQELKAAIDRGAEVRVLTTTYLGSTERRALDFLADIGAQIAVSYESRSTRLHAKAWLFTRNSGYHTAYVGSSNLSISAMVDGQEWNVRLSSVETPHLIEKFRATIDSYWADRFHGFEPYDPARDGDRFDEAIHAAGGSTGSLSFIVPSIEVRPYPFQQEILEALDVEREVHGRWRNLVVAATGTGKTVIAALDYRRLRGTERFGADPSLLFIAHRREILEQSQRTFATVLGDGAFGEQFLGGARPRQWRHVFASVQSLARVDLSQLEPGAFDIVIVDEFHHSEAATYTRLLQHLQPKLLLGMTATPERADGKDVTHWFGGHIAAELRLWEALERDLLCPFHYFGVHDMTDLKDIDWRAGRYDLAQLDSVISGDTVRARIALNAVADKVPDPRRMRALGFCVSRAHAHFMAKFFADSGIPALAVDAETREADRTEALRQLRDREINVVFAVDLFNEGVDIPAVDTVLMLRPTESATVFLQQLGRGLRRADGKDVLTVIDLVGFQHRKFRFDLRYRALTGVSRAGLAHAVEHGFPYLPPGCHIELDRQAQEAILQNLRDQLRPNVSGLAREVASYGDVSLREYLEESGRELVDLYSGAGNRSWTALRRRAGLPTPPAGPAEEALLRRLSALLCVDDKERIQSYRTLLRGARSAGAAASERELRLARMLFFTFWPVGGGFPSYDAAFAQLRAENPAVCAEALELLDLAEERIAHVPLHLVEPALADVPLQMHARYTREEMLAGVGQVRIDGPKPHVDRSGVRWVEAIRSDVLNITVRKNEAEYSPTTMYRDYAMSPSLFHWESQSTTSADSPTGRRYVHHQEQGSSVLLFVRETKTNETGSTPYLFLGPATYVSSEGSRPISIVWRLRHDMPADFYQGVRLLSA</sequence>
<protein>
    <submittedName>
        <fullName evidence="3">DEAD/DEAH box helicase</fullName>
    </submittedName>
</protein>
<keyword evidence="3" id="KW-0378">Hydrolase</keyword>
<dbReference type="PANTHER" id="PTHR47962">
    <property type="entry name" value="ATP-DEPENDENT HELICASE LHR-RELATED-RELATED"/>
    <property type="match status" value="1"/>
</dbReference>
<dbReference type="EMBL" id="BAAAHE010000032">
    <property type="protein sequence ID" value="GAA0628455.1"/>
    <property type="molecule type" value="Genomic_DNA"/>
</dbReference>
<evidence type="ECO:0000313" key="4">
    <source>
        <dbReference type="Proteomes" id="UP001500957"/>
    </source>
</evidence>
<dbReference type="InterPro" id="IPR025202">
    <property type="entry name" value="PLD-like_dom"/>
</dbReference>
<dbReference type="Pfam" id="PF13091">
    <property type="entry name" value="PLDc_2"/>
    <property type="match status" value="1"/>
</dbReference>
<evidence type="ECO:0000259" key="1">
    <source>
        <dbReference type="PROSITE" id="PS51192"/>
    </source>
</evidence>